<gene>
    <name evidence="2" type="ORF">NDU88_003614</name>
</gene>
<accession>A0AAV7PF52</accession>
<dbReference type="EMBL" id="JANPWB010000011">
    <property type="protein sequence ID" value="KAJ1125178.1"/>
    <property type="molecule type" value="Genomic_DNA"/>
</dbReference>
<reference evidence="2" key="1">
    <citation type="journal article" date="2022" name="bioRxiv">
        <title>Sequencing and chromosome-scale assembly of the giantPleurodeles waltlgenome.</title>
        <authorList>
            <person name="Brown T."/>
            <person name="Elewa A."/>
            <person name="Iarovenko S."/>
            <person name="Subramanian E."/>
            <person name="Araus A.J."/>
            <person name="Petzold A."/>
            <person name="Susuki M."/>
            <person name="Suzuki K.-i.T."/>
            <person name="Hayashi T."/>
            <person name="Toyoda A."/>
            <person name="Oliveira C."/>
            <person name="Osipova E."/>
            <person name="Leigh N.D."/>
            <person name="Simon A."/>
            <person name="Yun M.H."/>
        </authorList>
    </citation>
    <scope>NUCLEOTIDE SEQUENCE</scope>
    <source>
        <strain evidence="2">20211129_DDA</strain>
        <tissue evidence="2">Liver</tissue>
    </source>
</reference>
<evidence type="ECO:0000256" key="1">
    <source>
        <dbReference type="SAM" id="MobiDB-lite"/>
    </source>
</evidence>
<comment type="caution">
    <text evidence="2">The sequence shown here is derived from an EMBL/GenBank/DDBJ whole genome shotgun (WGS) entry which is preliminary data.</text>
</comment>
<feature type="compositionally biased region" description="Basic and acidic residues" evidence="1">
    <location>
        <begin position="37"/>
        <end position="63"/>
    </location>
</feature>
<feature type="compositionally biased region" description="Basic and acidic residues" evidence="1">
    <location>
        <begin position="71"/>
        <end position="83"/>
    </location>
</feature>
<feature type="region of interest" description="Disordered" evidence="1">
    <location>
        <begin position="1"/>
        <end position="118"/>
    </location>
</feature>
<dbReference type="AlphaFoldDB" id="A0AAV7PF52"/>
<feature type="compositionally biased region" description="Basic and acidic residues" evidence="1">
    <location>
        <begin position="92"/>
        <end position="101"/>
    </location>
</feature>
<protein>
    <submittedName>
        <fullName evidence="2">Uncharacterized protein</fullName>
    </submittedName>
</protein>
<name>A0AAV7PF52_PLEWA</name>
<keyword evidence="3" id="KW-1185">Reference proteome</keyword>
<feature type="compositionally biased region" description="Polar residues" evidence="1">
    <location>
        <begin position="12"/>
        <end position="22"/>
    </location>
</feature>
<sequence>MFVIGRQGLGQERSNPEGTTQWPAAEEEEVGRFSSDPSRETESVSTKEEFGNEKEGGGRDRGRNSQQGPRRQAEAASPRDAEPLARTGGLHRACDETRQCRAGENGGRGSSGVGHILERTWPEQVQGVYY</sequence>
<dbReference type="Proteomes" id="UP001066276">
    <property type="component" value="Chromosome 7"/>
</dbReference>
<proteinExistence type="predicted"/>
<evidence type="ECO:0000313" key="3">
    <source>
        <dbReference type="Proteomes" id="UP001066276"/>
    </source>
</evidence>
<evidence type="ECO:0000313" key="2">
    <source>
        <dbReference type="EMBL" id="KAJ1125178.1"/>
    </source>
</evidence>
<organism evidence="2 3">
    <name type="scientific">Pleurodeles waltl</name>
    <name type="common">Iberian ribbed newt</name>
    <dbReference type="NCBI Taxonomy" id="8319"/>
    <lineage>
        <taxon>Eukaryota</taxon>
        <taxon>Metazoa</taxon>
        <taxon>Chordata</taxon>
        <taxon>Craniata</taxon>
        <taxon>Vertebrata</taxon>
        <taxon>Euteleostomi</taxon>
        <taxon>Amphibia</taxon>
        <taxon>Batrachia</taxon>
        <taxon>Caudata</taxon>
        <taxon>Salamandroidea</taxon>
        <taxon>Salamandridae</taxon>
        <taxon>Pleurodelinae</taxon>
        <taxon>Pleurodeles</taxon>
    </lineage>
</organism>